<accession>A0AB34VGT9</accession>
<keyword evidence="1" id="KW-0378">Hydrolase</keyword>
<comment type="caution">
    <text evidence="5">The sequence shown here is derived from an EMBL/GenBank/DDBJ whole genome shotgun (WGS) entry which is preliminary data.</text>
</comment>
<dbReference type="AlphaFoldDB" id="A0AB34VGT9"/>
<evidence type="ECO:0000313" key="6">
    <source>
        <dbReference type="Proteomes" id="UP000072520"/>
    </source>
</evidence>
<feature type="chain" id="PRO_5044274212" evidence="3">
    <location>
        <begin position="28"/>
        <end position="301"/>
    </location>
</feature>
<dbReference type="Gene3D" id="3.40.50.1820">
    <property type="entry name" value="alpha/beta hydrolase"/>
    <property type="match status" value="1"/>
</dbReference>
<evidence type="ECO:0000256" key="3">
    <source>
        <dbReference type="SAM" id="SignalP"/>
    </source>
</evidence>
<reference evidence="5 6" key="1">
    <citation type="journal article" date="2016" name="Front. Microbiol.">
        <title>Genomic Resource of Rice Seed Associated Bacteria.</title>
        <authorList>
            <person name="Midha S."/>
            <person name="Bansal K."/>
            <person name="Sharma S."/>
            <person name="Kumar N."/>
            <person name="Patil P.P."/>
            <person name="Chaudhry V."/>
            <person name="Patil P.B."/>
        </authorList>
    </citation>
    <scope>NUCLEOTIDE SEQUENCE [LARGE SCALE GENOMIC DNA]</scope>
    <source>
        <strain evidence="5 6">RSA13</strain>
    </source>
</reference>
<dbReference type="RefSeq" id="WP_058707802.1">
    <property type="nucleotide sequence ID" value="NZ_CP046585.1"/>
</dbReference>
<dbReference type="GO" id="GO:0016787">
    <property type="term" value="F:hydrolase activity"/>
    <property type="evidence" value="ECO:0007669"/>
    <property type="project" value="UniProtKB-KW"/>
</dbReference>
<proteinExistence type="predicted"/>
<dbReference type="InterPro" id="IPR050300">
    <property type="entry name" value="GDXG_lipolytic_enzyme"/>
</dbReference>
<dbReference type="PANTHER" id="PTHR48081:SF6">
    <property type="entry name" value="PEPTIDASE S9 PROLYL OLIGOPEPTIDASE CATALYTIC DOMAIN-CONTAINING PROTEIN"/>
    <property type="match status" value="1"/>
</dbReference>
<name>A0AB34VGT9_9GAMM</name>
<dbReference type="PANTHER" id="PTHR48081">
    <property type="entry name" value="AB HYDROLASE SUPERFAMILY PROTEIN C4A8.06C"/>
    <property type="match status" value="1"/>
</dbReference>
<organism evidence="5 6">
    <name type="scientific">Pantoea stewartii</name>
    <dbReference type="NCBI Taxonomy" id="66269"/>
    <lineage>
        <taxon>Bacteria</taxon>
        <taxon>Pseudomonadati</taxon>
        <taxon>Pseudomonadota</taxon>
        <taxon>Gammaproteobacteria</taxon>
        <taxon>Enterobacterales</taxon>
        <taxon>Erwiniaceae</taxon>
        <taxon>Pantoea</taxon>
    </lineage>
</organism>
<evidence type="ECO:0000256" key="2">
    <source>
        <dbReference type="SAM" id="MobiDB-lite"/>
    </source>
</evidence>
<evidence type="ECO:0000259" key="4">
    <source>
        <dbReference type="Pfam" id="PF20434"/>
    </source>
</evidence>
<keyword evidence="3" id="KW-0732">Signal</keyword>
<protein>
    <submittedName>
        <fullName evidence="5">XynB</fullName>
    </submittedName>
</protein>
<dbReference type="EMBL" id="LDSI01000010">
    <property type="protein sequence ID" value="KTS98421.1"/>
    <property type="molecule type" value="Genomic_DNA"/>
</dbReference>
<dbReference type="GeneID" id="61251963"/>
<sequence>MDRRHFLLGCTATLLTAKSTLSFAARAAVAQTVIPLWPGTPPGGGGPEGPVETSPSGAERHIAVPTLTVLRPGMGNGHVVLIAGGGGYKRIEMAKEAWPAARWLTARGYTAAILRYRLPSEHWGDGNRVALQDALRALQLVKAQATGLTVLGFSAGAHLLGMAISPMGARMGAVTEAQDSAPVQVDGAALIYPVITLEAPYTHTSTHRVLLGAHPTAAEDAAWSVQNTVTAASPPFFLVQAEDDPISDPHNTLIMARACQQHHVNVEMIRYPTGGHGFGMGKPGTPTMAWPARYQHWLQSR</sequence>
<dbReference type="Proteomes" id="UP000072520">
    <property type="component" value="Unassembled WGS sequence"/>
</dbReference>
<evidence type="ECO:0000256" key="1">
    <source>
        <dbReference type="ARBA" id="ARBA00022801"/>
    </source>
</evidence>
<gene>
    <name evidence="5" type="ORF">RSA13_07830</name>
</gene>
<dbReference type="SUPFAM" id="SSF53474">
    <property type="entry name" value="alpha/beta-Hydrolases"/>
    <property type="match status" value="1"/>
</dbReference>
<dbReference type="InterPro" id="IPR049492">
    <property type="entry name" value="BD-FAE-like_dom"/>
</dbReference>
<feature type="domain" description="BD-FAE-like" evidence="4">
    <location>
        <begin position="79"/>
        <end position="251"/>
    </location>
</feature>
<dbReference type="Pfam" id="PF20434">
    <property type="entry name" value="BD-FAE"/>
    <property type="match status" value="1"/>
</dbReference>
<evidence type="ECO:0000313" key="5">
    <source>
        <dbReference type="EMBL" id="KTS98421.1"/>
    </source>
</evidence>
<feature type="region of interest" description="Disordered" evidence="2">
    <location>
        <begin position="38"/>
        <end position="57"/>
    </location>
</feature>
<feature type="signal peptide" evidence="3">
    <location>
        <begin position="1"/>
        <end position="27"/>
    </location>
</feature>
<dbReference type="InterPro" id="IPR029058">
    <property type="entry name" value="AB_hydrolase_fold"/>
</dbReference>